<dbReference type="Gene3D" id="2.60.120.330">
    <property type="entry name" value="B-lactam Antibiotic, Isopenicillin N Synthase, Chain"/>
    <property type="match status" value="1"/>
</dbReference>
<keyword evidence="4" id="KW-0408">Iron</keyword>
<feature type="domain" description="Isopenicillin N synthase-like Fe(2+) 2OG dioxygenase" evidence="5">
    <location>
        <begin position="151"/>
        <end position="222"/>
    </location>
</feature>
<dbReference type="Pfam" id="PF03171">
    <property type="entry name" value="2OG-FeII_Oxy"/>
    <property type="match status" value="1"/>
</dbReference>
<evidence type="ECO:0000259" key="5">
    <source>
        <dbReference type="Pfam" id="PF03171"/>
    </source>
</evidence>
<evidence type="ECO:0000256" key="2">
    <source>
        <dbReference type="ARBA" id="ARBA00022723"/>
    </source>
</evidence>
<comment type="caution">
    <text evidence="6">The sequence shown here is derived from an EMBL/GenBank/DDBJ whole genome shotgun (WGS) entry which is preliminary data.</text>
</comment>
<reference evidence="6 7" key="1">
    <citation type="journal article" date="2017" name="Nat. Commun.">
        <title>Genome assembly with in vitro proximity ligation data and whole-genome triplication in lettuce.</title>
        <authorList>
            <person name="Reyes-Chin-Wo S."/>
            <person name="Wang Z."/>
            <person name="Yang X."/>
            <person name="Kozik A."/>
            <person name="Arikit S."/>
            <person name="Song C."/>
            <person name="Xia L."/>
            <person name="Froenicke L."/>
            <person name="Lavelle D.O."/>
            <person name="Truco M.J."/>
            <person name="Xia R."/>
            <person name="Zhu S."/>
            <person name="Xu C."/>
            <person name="Xu H."/>
            <person name="Xu X."/>
            <person name="Cox K."/>
            <person name="Korf I."/>
            <person name="Meyers B.C."/>
            <person name="Michelmore R.W."/>
        </authorList>
    </citation>
    <scope>NUCLEOTIDE SEQUENCE [LARGE SCALE GENOMIC DNA]</scope>
    <source>
        <strain evidence="7">cv. Salinas</strain>
        <tissue evidence="6">Seedlings</tissue>
    </source>
</reference>
<comment type="similarity">
    <text evidence="1">Belongs to the iron/ascorbate-dependent oxidoreductase family.</text>
</comment>
<gene>
    <name evidence="6" type="ORF">LSAT_V11C100028610</name>
</gene>
<dbReference type="InterPro" id="IPR044861">
    <property type="entry name" value="IPNS-like_FE2OG_OXY"/>
</dbReference>
<accession>A0A9R1XYI0</accession>
<evidence type="ECO:0000256" key="1">
    <source>
        <dbReference type="ARBA" id="ARBA00008056"/>
    </source>
</evidence>
<keyword evidence="2" id="KW-0479">Metal-binding</keyword>
<keyword evidence="3" id="KW-0560">Oxidoreductase</keyword>
<evidence type="ECO:0000313" key="6">
    <source>
        <dbReference type="EMBL" id="KAJ0228602.1"/>
    </source>
</evidence>
<dbReference type="Proteomes" id="UP000235145">
    <property type="component" value="Unassembled WGS sequence"/>
</dbReference>
<evidence type="ECO:0000313" key="7">
    <source>
        <dbReference type="Proteomes" id="UP000235145"/>
    </source>
</evidence>
<dbReference type="InterPro" id="IPR027443">
    <property type="entry name" value="IPNS-like_sf"/>
</dbReference>
<dbReference type="PANTHER" id="PTHR10209">
    <property type="entry name" value="OXIDOREDUCTASE, 2OG-FE II OXYGENASE FAMILY PROTEIN"/>
    <property type="match status" value="1"/>
</dbReference>
<dbReference type="PANTHER" id="PTHR10209:SF874">
    <property type="entry name" value="2-OXOGLUTARATE (2OG) AND FE(II)-DEPENDENT OXYGENASE SUPERFAMILY PROTEIN"/>
    <property type="match status" value="1"/>
</dbReference>
<dbReference type="GO" id="GO:0016491">
    <property type="term" value="F:oxidoreductase activity"/>
    <property type="evidence" value="ECO:0007669"/>
    <property type="project" value="UniProtKB-KW"/>
</dbReference>
<keyword evidence="7" id="KW-1185">Reference proteome</keyword>
<proteinExistence type="inferred from homology"/>
<sequence length="292" mass="32718">MKNGSTPGGLEVARSLVEPDLLKKARELPKEHQPLIPTGTDLKWRYMWRIGPRPSTTRFQYLNSDHIIPEGFPEWEQTMDSWGYKLISAVEAIAEMAAIGFGLPKDAFTSLLQNLIILQCLLYTINRYILWGPHLLSPTGGNLGSHGKEGTVFAGYHYDLNFLTIHYRSKFPGLYIWLRNGEKVEVKVPEGCLLIQTGKQLEWVTAGDCIAGLHEVVVTNKTIEAIKAAKQSKPLESIINGECLFSAISSDAVMKPLGHYANSPLAYKYPHVYAGEYFQKELAVIKLNENDK</sequence>
<evidence type="ECO:0000256" key="3">
    <source>
        <dbReference type="ARBA" id="ARBA00023002"/>
    </source>
</evidence>
<name>A0A9R1XYI0_LACSA</name>
<dbReference type="AlphaFoldDB" id="A0A9R1XYI0"/>
<dbReference type="EMBL" id="NBSK02000001">
    <property type="protein sequence ID" value="KAJ0228602.1"/>
    <property type="molecule type" value="Genomic_DNA"/>
</dbReference>
<protein>
    <recommendedName>
        <fullName evidence="5">Isopenicillin N synthase-like Fe(2+) 2OG dioxygenase domain-containing protein</fullName>
    </recommendedName>
</protein>
<evidence type="ECO:0000256" key="4">
    <source>
        <dbReference type="ARBA" id="ARBA00023004"/>
    </source>
</evidence>
<dbReference type="SUPFAM" id="SSF51197">
    <property type="entry name" value="Clavaminate synthase-like"/>
    <property type="match status" value="1"/>
</dbReference>
<organism evidence="6 7">
    <name type="scientific">Lactuca sativa</name>
    <name type="common">Garden lettuce</name>
    <dbReference type="NCBI Taxonomy" id="4236"/>
    <lineage>
        <taxon>Eukaryota</taxon>
        <taxon>Viridiplantae</taxon>
        <taxon>Streptophyta</taxon>
        <taxon>Embryophyta</taxon>
        <taxon>Tracheophyta</taxon>
        <taxon>Spermatophyta</taxon>
        <taxon>Magnoliopsida</taxon>
        <taxon>eudicotyledons</taxon>
        <taxon>Gunneridae</taxon>
        <taxon>Pentapetalae</taxon>
        <taxon>asterids</taxon>
        <taxon>campanulids</taxon>
        <taxon>Asterales</taxon>
        <taxon>Asteraceae</taxon>
        <taxon>Cichorioideae</taxon>
        <taxon>Cichorieae</taxon>
        <taxon>Lactucinae</taxon>
        <taxon>Lactuca</taxon>
    </lineage>
</organism>
<dbReference type="GO" id="GO:0046872">
    <property type="term" value="F:metal ion binding"/>
    <property type="evidence" value="ECO:0007669"/>
    <property type="project" value="UniProtKB-KW"/>
</dbReference>